<organism evidence="4 5">
    <name type="scientific">Anaerotalea alkaliphila</name>
    <dbReference type="NCBI Taxonomy" id="2662126"/>
    <lineage>
        <taxon>Bacteria</taxon>
        <taxon>Bacillati</taxon>
        <taxon>Bacillota</taxon>
        <taxon>Clostridia</taxon>
        <taxon>Eubacteriales</taxon>
        <taxon>Anaerotalea</taxon>
    </lineage>
</organism>
<keyword evidence="2" id="KW-0732">Signal</keyword>
<dbReference type="Gene3D" id="3.20.20.80">
    <property type="entry name" value="Glycosidases"/>
    <property type="match status" value="1"/>
</dbReference>
<evidence type="ECO:0000256" key="2">
    <source>
        <dbReference type="SAM" id="SignalP"/>
    </source>
</evidence>
<dbReference type="AlphaFoldDB" id="A0A7X5KL96"/>
<evidence type="ECO:0000256" key="1">
    <source>
        <dbReference type="SAM" id="MobiDB-lite"/>
    </source>
</evidence>
<dbReference type="RefSeq" id="WP_162369331.1">
    <property type="nucleotide sequence ID" value="NZ_JAAEEH010000004.1"/>
</dbReference>
<dbReference type="PROSITE" id="PS51257">
    <property type="entry name" value="PROKAR_LIPOPROTEIN"/>
    <property type="match status" value="1"/>
</dbReference>
<dbReference type="EMBL" id="JAAEEH010000004">
    <property type="protein sequence ID" value="NDL66601.1"/>
    <property type="molecule type" value="Genomic_DNA"/>
</dbReference>
<evidence type="ECO:0000259" key="3">
    <source>
        <dbReference type="Pfam" id="PF13200"/>
    </source>
</evidence>
<sequence>MGRIRSWTILLLLATLLAATGCARGESPGTEEGSKAETPADVAMEEPGVNGEPEVAEPSEEELQAAREAERAALEEERKAKYKEFYVPLPPLDEEREPKTVKAKGLYMTSHVAGFAFDEADVEYYAEYVRAVTGQSGKAPDASRLDDVNKLEQILGICLGSEVNALVIDVKNDDGFISWASDIQVVNEVKSTGTMPFKNHAPLMEYLKKNDIYTIARVVAFKDPYFAAARSSHAIQLKAGGVYKDKSGVVWVNPFDPYVWDYNVAVSREAALRGFDEIQFDYVRFPESAKYYNPITDFPHRDGRDKDEGIEDFLAYARKELEPYKVHIAADVFGVATRSWDDTPEDIGQTWRKIANQVEYICPMIYPSHYGANWYGYAVPDQHPYGVLRAALMEALERNAAQKDPAVIRPWIQGFTAPWIKGYINYDPKAISDQIVAGMELGVDEYIIWSPRNNYDPRIFTYHSRIDKNIRKEGEDILARTPEAALKQFLEAERHKRYSQQYLLTPLGKREEDYDLFAKGIADSQLVLTSHAIRSVQADGAGGYVGIVDGEYTSVQGKAPLQGAAYKIALEKDVYKVTRPALQWTAVQGQ</sequence>
<name>A0A7X5KL96_9FIRM</name>
<evidence type="ECO:0000313" key="4">
    <source>
        <dbReference type="EMBL" id="NDL66601.1"/>
    </source>
</evidence>
<protein>
    <recommendedName>
        <fullName evidence="3">DUF4015 domain-containing protein</fullName>
    </recommendedName>
</protein>
<keyword evidence="5" id="KW-1185">Reference proteome</keyword>
<accession>A0A7X5KL96</accession>
<dbReference type="InterPro" id="IPR025275">
    <property type="entry name" value="DUF4015"/>
</dbReference>
<feature type="signal peptide" evidence="2">
    <location>
        <begin position="1"/>
        <end position="25"/>
    </location>
</feature>
<dbReference type="Pfam" id="PF13200">
    <property type="entry name" value="DUF4015"/>
    <property type="match status" value="1"/>
</dbReference>
<gene>
    <name evidence="4" type="ORF">GXN74_02405</name>
</gene>
<reference evidence="4 5" key="1">
    <citation type="submission" date="2020-01" db="EMBL/GenBank/DDBJ databases">
        <title>Anaeroalcalibacter tamaniensis gen. nov., sp. nov., moderately halophilic strictly anaerobic fermenter bacterium from mud volcano of Taman peninsula.</title>
        <authorList>
            <person name="Frolova A."/>
            <person name="Merkel A.Y."/>
            <person name="Slobodkin A.I."/>
        </authorList>
    </citation>
    <scope>NUCLEOTIDE SEQUENCE [LARGE SCALE GENOMIC DNA]</scope>
    <source>
        <strain evidence="4 5">F-3ap</strain>
    </source>
</reference>
<feature type="region of interest" description="Disordered" evidence="1">
    <location>
        <begin position="24"/>
        <end position="70"/>
    </location>
</feature>
<feature type="chain" id="PRO_5031027765" description="DUF4015 domain-containing protein" evidence="2">
    <location>
        <begin position="26"/>
        <end position="590"/>
    </location>
</feature>
<feature type="domain" description="DUF4015" evidence="3">
    <location>
        <begin position="147"/>
        <end position="455"/>
    </location>
</feature>
<comment type="caution">
    <text evidence="4">The sequence shown here is derived from an EMBL/GenBank/DDBJ whole genome shotgun (WGS) entry which is preliminary data.</text>
</comment>
<proteinExistence type="predicted"/>
<evidence type="ECO:0000313" key="5">
    <source>
        <dbReference type="Proteomes" id="UP000461585"/>
    </source>
</evidence>
<feature type="compositionally biased region" description="Acidic residues" evidence="1">
    <location>
        <begin position="54"/>
        <end position="63"/>
    </location>
</feature>
<dbReference type="Proteomes" id="UP000461585">
    <property type="component" value="Unassembled WGS sequence"/>
</dbReference>